<evidence type="ECO:0000313" key="4">
    <source>
        <dbReference type="Proteomes" id="UP000039865"/>
    </source>
</evidence>
<dbReference type="InParanoid" id="A0A078AIV9"/>
<accession>A0A078AIV9</accession>
<gene>
    <name evidence="3" type="primary">Contig15328.g16334</name>
    <name evidence="3" type="ORF">STYLEM_11188</name>
</gene>
<dbReference type="InterPro" id="IPR000863">
    <property type="entry name" value="Sulfotransferase_dom"/>
</dbReference>
<feature type="domain" description="Sulfotransferase" evidence="2">
    <location>
        <begin position="13"/>
        <end position="132"/>
    </location>
</feature>
<comment type="similarity">
    <text evidence="1">Belongs to the WSCD family.</text>
</comment>
<dbReference type="EMBL" id="CCKQ01010633">
    <property type="protein sequence ID" value="CDW82159.1"/>
    <property type="molecule type" value="Genomic_DNA"/>
</dbReference>
<dbReference type="SUPFAM" id="SSF52540">
    <property type="entry name" value="P-loop containing nucleoside triphosphate hydrolases"/>
    <property type="match status" value="1"/>
</dbReference>
<organism evidence="3 4">
    <name type="scientific">Stylonychia lemnae</name>
    <name type="common">Ciliate</name>
    <dbReference type="NCBI Taxonomy" id="5949"/>
    <lineage>
        <taxon>Eukaryota</taxon>
        <taxon>Sar</taxon>
        <taxon>Alveolata</taxon>
        <taxon>Ciliophora</taxon>
        <taxon>Intramacronucleata</taxon>
        <taxon>Spirotrichea</taxon>
        <taxon>Stichotrichia</taxon>
        <taxon>Sporadotrichida</taxon>
        <taxon>Oxytrichidae</taxon>
        <taxon>Stylonychinae</taxon>
        <taxon>Stylonychia</taxon>
    </lineage>
</organism>
<dbReference type="Pfam" id="PF00685">
    <property type="entry name" value="Sulfotransfer_1"/>
    <property type="match status" value="1"/>
</dbReference>
<dbReference type="PANTHER" id="PTHR45964:SF5">
    <property type="entry name" value="WSCD FAMILY MEMBER CG9164"/>
    <property type="match status" value="1"/>
</dbReference>
<sequence length="284" mass="33813">MGMEGEGRIDDSVWIIKTHYPERIGHTEFNAHKCIVIIRSPIDCIASLFNMIATGSHNQSITDEQFEKVRHIWNDFVNDEVKVWADFHYYWTKSPQSIPTHFVRYEDLLLKPYETLVELFKFLLNKENLDGLKIHQIIQQVTIDQERPEVYKPRSGKINASKKFFTKEQLVKLRQVAYREIRRFGYLKMNQYQENPTGFISEDEEEEKTQIDKEHSNHVAWLLDFNMKMLSVALKMNEQFKDDLLNKVYIRINKKEEIVRKQSKEDPTARGARKYKSILRDLLI</sequence>
<dbReference type="PANTHER" id="PTHR45964">
    <property type="entry name" value="WSCD FAMILY MEMBER CG9164"/>
    <property type="match status" value="1"/>
</dbReference>
<dbReference type="InterPro" id="IPR051589">
    <property type="entry name" value="Sialate-O-sulfotransferase"/>
</dbReference>
<dbReference type="GO" id="GO:0008146">
    <property type="term" value="F:sulfotransferase activity"/>
    <property type="evidence" value="ECO:0007669"/>
    <property type="project" value="InterPro"/>
</dbReference>
<keyword evidence="4" id="KW-1185">Reference proteome</keyword>
<evidence type="ECO:0000256" key="1">
    <source>
        <dbReference type="ARBA" id="ARBA00010236"/>
    </source>
</evidence>
<evidence type="ECO:0000313" key="3">
    <source>
        <dbReference type="EMBL" id="CDW82159.1"/>
    </source>
</evidence>
<evidence type="ECO:0000259" key="2">
    <source>
        <dbReference type="Pfam" id="PF00685"/>
    </source>
</evidence>
<protein>
    <submittedName>
        <fullName evidence="3">Fbox domain containing protein</fullName>
    </submittedName>
</protein>
<dbReference type="Proteomes" id="UP000039865">
    <property type="component" value="Unassembled WGS sequence"/>
</dbReference>
<dbReference type="Gene3D" id="3.40.50.300">
    <property type="entry name" value="P-loop containing nucleotide triphosphate hydrolases"/>
    <property type="match status" value="1"/>
</dbReference>
<name>A0A078AIV9_STYLE</name>
<dbReference type="OrthoDB" id="5985073at2759"/>
<proteinExistence type="inferred from homology"/>
<dbReference type="InterPro" id="IPR027417">
    <property type="entry name" value="P-loop_NTPase"/>
</dbReference>
<dbReference type="AlphaFoldDB" id="A0A078AIV9"/>
<reference evidence="3 4" key="1">
    <citation type="submission" date="2014-06" db="EMBL/GenBank/DDBJ databases">
        <authorList>
            <person name="Swart Estienne"/>
        </authorList>
    </citation>
    <scope>NUCLEOTIDE SEQUENCE [LARGE SCALE GENOMIC DNA]</scope>
    <source>
        <strain evidence="3 4">130c</strain>
    </source>
</reference>